<dbReference type="EMBL" id="CP019791">
    <property type="protein sequence ID" value="AQT68349.1"/>
    <property type="molecule type" value="Genomic_DNA"/>
</dbReference>
<name>A0A1U9NKC3_9BACT</name>
<dbReference type="GO" id="GO:0042558">
    <property type="term" value="P:pteridine-containing compound metabolic process"/>
    <property type="evidence" value="ECO:0007669"/>
    <property type="project" value="InterPro"/>
</dbReference>
<feature type="domain" description="Pterin-binding" evidence="4">
    <location>
        <begin position="20"/>
        <end position="294"/>
    </location>
</feature>
<dbReference type="Gene3D" id="3.20.20.20">
    <property type="entry name" value="Dihydropteroate synthase-like"/>
    <property type="match status" value="1"/>
</dbReference>
<proteinExistence type="inferred from homology"/>
<dbReference type="InterPro" id="IPR011005">
    <property type="entry name" value="Dihydropteroate_synth-like_sf"/>
</dbReference>
<evidence type="ECO:0000256" key="1">
    <source>
        <dbReference type="ARBA" id="ARBA00010398"/>
    </source>
</evidence>
<dbReference type="InterPro" id="IPR000489">
    <property type="entry name" value="Pterin-binding_dom"/>
</dbReference>
<evidence type="ECO:0000313" key="6">
    <source>
        <dbReference type="Proteomes" id="UP000189674"/>
    </source>
</evidence>
<dbReference type="GO" id="GO:0008705">
    <property type="term" value="F:methionine synthase activity"/>
    <property type="evidence" value="ECO:0007669"/>
    <property type="project" value="TreeGrafter"/>
</dbReference>
<comment type="similarity">
    <text evidence="1">Belongs to the vitamin-B12 dependent methionine synthase family.</text>
</comment>
<evidence type="ECO:0000256" key="3">
    <source>
        <dbReference type="ARBA" id="ARBA00022679"/>
    </source>
</evidence>
<dbReference type="PANTHER" id="PTHR45833">
    <property type="entry name" value="METHIONINE SYNTHASE"/>
    <property type="match status" value="1"/>
</dbReference>
<dbReference type="GO" id="GO:0032259">
    <property type="term" value="P:methylation"/>
    <property type="evidence" value="ECO:0007669"/>
    <property type="project" value="UniProtKB-KW"/>
</dbReference>
<dbReference type="KEGG" id="alus:STSP2_01509"/>
<dbReference type="OrthoDB" id="270412at2"/>
<keyword evidence="3 5" id="KW-0808">Transferase</keyword>
<dbReference type="Proteomes" id="UP000189674">
    <property type="component" value="Chromosome"/>
</dbReference>
<organism evidence="5 6">
    <name type="scientific">Anaerohalosphaera lusitana</name>
    <dbReference type="NCBI Taxonomy" id="1936003"/>
    <lineage>
        <taxon>Bacteria</taxon>
        <taxon>Pseudomonadati</taxon>
        <taxon>Planctomycetota</taxon>
        <taxon>Phycisphaerae</taxon>
        <taxon>Sedimentisphaerales</taxon>
        <taxon>Anaerohalosphaeraceae</taxon>
        <taxon>Anaerohalosphaera</taxon>
    </lineage>
</organism>
<dbReference type="InterPro" id="IPR050554">
    <property type="entry name" value="Met_Synthase/Corrinoid"/>
</dbReference>
<evidence type="ECO:0000256" key="2">
    <source>
        <dbReference type="ARBA" id="ARBA00022603"/>
    </source>
</evidence>
<gene>
    <name evidence="5" type="primary">acsE</name>
    <name evidence="5" type="ORF">STSP2_01509</name>
</gene>
<evidence type="ECO:0000259" key="4">
    <source>
        <dbReference type="PROSITE" id="PS50972"/>
    </source>
</evidence>
<sequence>MTDRLISIAESLHASIPSTRRVMDSLHELGPDCFSDKSEPLGEIKKIIQSQADEGADFIAVNVDAYGEDDPHKTIEYMREYVKLIKQFGQGVPPCIDSSNDDALVAGLKAWYEDNAQAAVPLINSIKTYNADKLMPLRDKFEYSFIAMLVAEEKGACPGGVDGADELVGLAKQIFDKAIGYGFKPDQIYYDTTVFPLAIDMPMQPGVPSYTHRAFETIRRIKQDPEMAGVHFSLGISNCCRDLPGRKIGICRAYVEKAMEYGLDAGIVNVFHHYGEKPADPQLVELVDAFAAIDGDDPAMTNDAMMKMSQFCSSFRG</sequence>
<dbReference type="Pfam" id="PF00809">
    <property type="entry name" value="Pterin_bind"/>
    <property type="match status" value="1"/>
</dbReference>
<dbReference type="GO" id="GO:0005829">
    <property type="term" value="C:cytosol"/>
    <property type="evidence" value="ECO:0007669"/>
    <property type="project" value="TreeGrafter"/>
</dbReference>
<dbReference type="AlphaFoldDB" id="A0A1U9NKC3"/>
<dbReference type="SUPFAM" id="SSF51717">
    <property type="entry name" value="Dihydropteroate synthetase-like"/>
    <property type="match status" value="1"/>
</dbReference>
<keyword evidence="2 5" id="KW-0489">Methyltransferase</keyword>
<keyword evidence="6" id="KW-1185">Reference proteome</keyword>
<evidence type="ECO:0000313" key="5">
    <source>
        <dbReference type="EMBL" id="AQT68349.1"/>
    </source>
</evidence>
<dbReference type="EC" id="2.1.1.258" evidence="5"/>
<dbReference type="PANTHER" id="PTHR45833:SF2">
    <property type="entry name" value="BIFUNCTIONAL HOMOCYSTEINE S-METHYLTRANSFERASE_5,10-METHYLENETETRAHYDROFOLATE REDUCTASE"/>
    <property type="match status" value="1"/>
</dbReference>
<protein>
    <submittedName>
        <fullName evidence="5">5-methyltetrahydrofolate:corrinoid/iron-sulfur protein co-methyltransferase</fullName>
        <ecNumber evidence="5">2.1.1.258</ecNumber>
    </submittedName>
</protein>
<dbReference type="GO" id="GO:0102036">
    <property type="term" value="F:methyltetrahydrofolate:corrinoid/iron-sulfur protein methyltransferase activity"/>
    <property type="evidence" value="ECO:0007669"/>
    <property type="project" value="UniProtKB-EC"/>
</dbReference>
<reference evidence="6" key="1">
    <citation type="submission" date="2017-02" db="EMBL/GenBank/DDBJ databases">
        <title>Comparative genomics and description of representatives of a novel lineage of planctomycetes thriving in anoxic sediments.</title>
        <authorList>
            <person name="Spring S."/>
            <person name="Bunk B."/>
            <person name="Sproer C."/>
        </authorList>
    </citation>
    <scope>NUCLEOTIDE SEQUENCE [LARGE SCALE GENOMIC DNA]</scope>
    <source>
        <strain evidence="6">ST-NAGAB-D1</strain>
    </source>
</reference>
<accession>A0A1U9NKC3</accession>
<dbReference type="STRING" id="1936003.STSP2_01509"/>
<dbReference type="RefSeq" id="WP_146661270.1">
    <property type="nucleotide sequence ID" value="NZ_CP019791.1"/>
</dbReference>
<dbReference type="PROSITE" id="PS50972">
    <property type="entry name" value="PTERIN_BINDING"/>
    <property type="match status" value="1"/>
</dbReference>